<dbReference type="Pfam" id="PF04176">
    <property type="entry name" value="TIP41"/>
    <property type="match status" value="1"/>
</dbReference>
<sequence length="327" mass="36707">MEAAVAVPQHQLFESTNSRSIAIFDWFITASTNPISNAEHCDALQSALGIPLPEMTFGNNFLTLEHRPSSWKYSFSTKDALKIVKNGQLVDGDGGVKVGYADKWLESRHAPSLDLSLQLKLTHILIRTDPSSQLPLPKTVPTKPYDWTYTTTYPGHQDIEASTDSSISETSWVPADDENPSNGIPMAELTRPDPILFYAEIPLFEDELHDNGSSTLIVRIRVMPSCIFILSRFTLRVDNVLFRTYDTRMYHSFASKPPLIVRERSGWEAPYERVKRQLPRRDDLTPLTDPTFIAKILTEMPSQASQKEGAKTGWRGLGTTREIAVLG</sequence>
<dbReference type="HOGENOM" id="CLU_039187_1_0_1"/>
<evidence type="ECO:0000256" key="1">
    <source>
        <dbReference type="ARBA" id="ARBA00006658"/>
    </source>
</evidence>
<dbReference type="OrthoDB" id="10253878at2759"/>
<organism evidence="2 3">
    <name type="scientific">Laccaria amethystina LaAM-08-1</name>
    <dbReference type="NCBI Taxonomy" id="1095629"/>
    <lineage>
        <taxon>Eukaryota</taxon>
        <taxon>Fungi</taxon>
        <taxon>Dikarya</taxon>
        <taxon>Basidiomycota</taxon>
        <taxon>Agaricomycotina</taxon>
        <taxon>Agaricomycetes</taxon>
        <taxon>Agaricomycetidae</taxon>
        <taxon>Agaricales</taxon>
        <taxon>Agaricineae</taxon>
        <taxon>Hydnangiaceae</taxon>
        <taxon>Laccaria</taxon>
    </lineage>
</organism>
<accession>A0A0C9WUX8</accession>
<evidence type="ECO:0000313" key="3">
    <source>
        <dbReference type="Proteomes" id="UP000054477"/>
    </source>
</evidence>
<dbReference type="GO" id="GO:0031929">
    <property type="term" value="P:TOR signaling"/>
    <property type="evidence" value="ECO:0007669"/>
    <property type="project" value="TreeGrafter"/>
</dbReference>
<evidence type="ECO:0000313" key="2">
    <source>
        <dbReference type="EMBL" id="KIK03125.1"/>
    </source>
</evidence>
<name>A0A0C9WUX8_9AGAR</name>
<keyword evidence="3" id="KW-1185">Reference proteome</keyword>
<proteinExistence type="inferred from homology"/>
<comment type="similarity">
    <text evidence="1">Belongs to the TIP41 family.</text>
</comment>
<evidence type="ECO:0008006" key="4">
    <source>
        <dbReference type="Google" id="ProtNLM"/>
    </source>
</evidence>
<reference evidence="2 3" key="1">
    <citation type="submission" date="2014-04" db="EMBL/GenBank/DDBJ databases">
        <authorList>
            <consortium name="DOE Joint Genome Institute"/>
            <person name="Kuo A."/>
            <person name="Kohler A."/>
            <person name="Nagy L.G."/>
            <person name="Floudas D."/>
            <person name="Copeland A."/>
            <person name="Barry K.W."/>
            <person name="Cichocki N."/>
            <person name="Veneault-Fourrey C."/>
            <person name="LaButti K."/>
            <person name="Lindquist E.A."/>
            <person name="Lipzen A."/>
            <person name="Lundell T."/>
            <person name="Morin E."/>
            <person name="Murat C."/>
            <person name="Sun H."/>
            <person name="Tunlid A."/>
            <person name="Henrissat B."/>
            <person name="Grigoriev I.V."/>
            <person name="Hibbett D.S."/>
            <person name="Martin F."/>
            <person name="Nordberg H.P."/>
            <person name="Cantor M.N."/>
            <person name="Hua S.X."/>
        </authorList>
    </citation>
    <scope>NUCLEOTIDE SEQUENCE [LARGE SCALE GENOMIC DNA]</scope>
    <source>
        <strain evidence="2 3">LaAM-08-1</strain>
    </source>
</reference>
<dbReference type="STRING" id="1095629.A0A0C9WUX8"/>
<reference evidence="3" key="2">
    <citation type="submission" date="2015-01" db="EMBL/GenBank/DDBJ databases">
        <title>Evolutionary Origins and Diversification of the Mycorrhizal Mutualists.</title>
        <authorList>
            <consortium name="DOE Joint Genome Institute"/>
            <consortium name="Mycorrhizal Genomics Consortium"/>
            <person name="Kohler A."/>
            <person name="Kuo A."/>
            <person name="Nagy L.G."/>
            <person name="Floudas D."/>
            <person name="Copeland A."/>
            <person name="Barry K.W."/>
            <person name="Cichocki N."/>
            <person name="Veneault-Fourrey C."/>
            <person name="LaButti K."/>
            <person name="Lindquist E.A."/>
            <person name="Lipzen A."/>
            <person name="Lundell T."/>
            <person name="Morin E."/>
            <person name="Murat C."/>
            <person name="Riley R."/>
            <person name="Ohm R."/>
            <person name="Sun H."/>
            <person name="Tunlid A."/>
            <person name="Henrissat B."/>
            <person name="Grigoriev I.V."/>
            <person name="Hibbett D.S."/>
            <person name="Martin F."/>
        </authorList>
    </citation>
    <scope>NUCLEOTIDE SEQUENCE [LARGE SCALE GENOMIC DNA]</scope>
    <source>
        <strain evidence="3">LaAM-08-1</strain>
    </source>
</reference>
<dbReference type="PANTHER" id="PTHR21021">
    <property type="entry name" value="GAF/PUTATIVE CYTOSKELETAL PROTEIN"/>
    <property type="match status" value="1"/>
</dbReference>
<dbReference type="InterPro" id="IPR007303">
    <property type="entry name" value="TIP41-like"/>
</dbReference>
<dbReference type="EMBL" id="KN838583">
    <property type="protein sequence ID" value="KIK03125.1"/>
    <property type="molecule type" value="Genomic_DNA"/>
</dbReference>
<dbReference type="Proteomes" id="UP000054477">
    <property type="component" value="Unassembled WGS sequence"/>
</dbReference>
<dbReference type="AlphaFoldDB" id="A0A0C9WUX8"/>
<dbReference type="InterPro" id="IPR051330">
    <property type="entry name" value="Phosphatase_reg/MetRdx"/>
</dbReference>
<dbReference type="GO" id="GO:0005829">
    <property type="term" value="C:cytosol"/>
    <property type="evidence" value="ECO:0007669"/>
    <property type="project" value="TreeGrafter"/>
</dbReference>
<gene>
    <name evidence="2" type="ORF">K443DRAFT_5560</name>
</gene>
<dbReference type="PANTHER" id="PTHR21021:SF16">
    <property type="entry name" value="TIP41-LIKE PROTEIN"/>
    <property type="match status" value="1"/>
</dbReference>
<protein>
    <recommendedName>
        <fullName evidence="4">Type 2A phosphatase activator TIP41</fullName>
    </recommendedName>
</protein>